<feature type="region of interest" description="Disordered" evidence="1">
    <location>
        <begin position="223"/>
        <end position="250"/>
    </location>
</feature>
<name>A0A0F9V1P7_9ZZZZ</name>
<protein>
    <submittedName>
        <fullName evidence="2">Uncharacterized protein</fullName>
    </submittedName>
</protein>
<dbReference type="AlphaFoldDB" id="A0A0F9V1P7"/>
<reference evidence="2" key="1">
    <citation type="journal article" date="2015" name="Nature">
        <title>Complex archaea that bridge the gap between prokaryotes and eukaryotes.</title>
        <authorList>
            <person name="Spang A."/>
            <person name="Saw J.H."/>
            <person name="Jorgensen S.L."/>
            <person name="Zaremba-Niedzwiedzka K."/>
            <person name="Martijn J."/>
            <person name="Lind A.E."/>
            <person name="van Eijk R."/>
            <person name="Schleper C."/>
            <person name="Guy L."/>
            <person name="Ettema T.J."/>
        </authorList>
    </citation>
    <scope>NUCLEOTIDE SEQUENCE</scope>
</reference>
<proteinExistence type="predicted"/>
<gene>
    <name evidence="2" type="ORF">LCGC14_0538580</name>
</gene>
<evidence type="ECO:0000256" key="1">
    <source>
        <dbReference type="SAM" id="MobiDB-lite"/>
    </source>
</evidence>
<feature type="compositionally biased region" description="Basic and acidic residues" evidence="1">
    <location>
        <begin position="241"/>
        <end position="250"/>
    </location>
</feature>
<comment type="caution">
    <text evidence="2">The sequence shown here is derived from an EMBL/GenBank/DDBJ whole genome shotgun (WGS) entry which is preliminary data.</text>
</comment>
<dbReference type="EMBL" id="LAZR01000715">
    <property type="protein sequence ID" value="KKN59768.1"/>
    <property type="molecule type" value="Genomic_DNA"/>
</dbReference>
<organism evidence="2">
    <name type="scientific">marine sediment metagenome</name>
    <dbReference type="NCBI Taxonomy" id="412755"/>
    <lineage>
        <taxon>unclassified sequences</taxon>
        <taxon>metagenomes</taxon>
        <taxon>ecological metagenomes</taxon>
    </lineage>
</organism>
<sequence length="262" mass="29312">MTETVLTDPPVVADPWAGVAKELRYSGDGNDRLACFGNDTAKAGTSYLELMKQQSTSVKIPDEHTSAPERSAFYQSIGCPRDPTGYEIERPTLPEGMTYSEEFEMTMRGISHEAGISQAQIKVLTKAFNEYQISTHNKDATEAARINDAQDLALKEKKGGDYDKFCAVVERGFVELIPSEELRTQFAQLIEEKGLKNHPIFTEVWGTVSEKLLDDTLVRGNLPVDDKDYKPASPNSPEMYKNPESEPDQKAHDWFVARGHVY</sequence>
<evidence type="ECO:0000313" key="2">
    <source>
        <dbReference type="EMBL" id="KKN59768.1"/>
    </source>
</evidence>
<accession>A0A0F9V1P7</accession>